<proteinExistence type="inferred from homology"/>
<dbReference type="OrthoDB" id="10257284at2759"/>
<keyword evidence="4" id="KW-1185">Reference proteome</keyword>
<dbReference type="InterPro" id="IPR050645">
    <property type="entry name" value="Histidine_acid_phosphatase"/>
</dbReference>
<name>A0A364KRL7_TALAM</name>
<dbReference type="InterPro" id="IPR029033">
    <property type="entry name" value="His_PPase_superfam"/>
</dbReference>
<sequence length="599" mass="66759">MDFEFGKAVQELYPLKQTQLAEKASATGCSRPKTGPLVTSPLTTTAVNHPGTFLLLLGDSSSQQLRKGLPSSCSIDIAAMTSIKFREPYSQEELDKLYPPHLKLQLVQVFMRHGERTPVSARFQNAGLPSYWPYCAVARRMTSMVATNKDLSTWDTLQWRRKIETFGHDDEAVPTRGPAGETEAICHAGELTDKGRQTTFELGQRLRHLYVDQLGFMPQIKSNAEDMYLRASPIPRALESMQQAFMGMYPASARTADFATPAIVTRAFADETVYPNDANCRRFRQLSRLFAERAAQRWNETDDMEYLTKLFTKWMPSSSPRVAVDSRPRLSGIMDTINATLAHGAATKLPAKFYDEKALKIIDKIAVEEWYAGYKENEEYRRLGIGGLMGDVVDRMVSAALEGGWRSEVASSITSGSKVPIKFGLTGCHDTTLAAVLSSLGAFDNERWPFFTSHISLELFSTNAETQNTTVNRDSSSSSQTKSTGLFSFFSKPSVPSLQTPAPKSSVARIPLSDLEESSRETLRKYYVRLRYNDRPMRIPGCVSKTANHLPGDDSFCTLEAFKEIVDKFTPKQWQSECSQNIGEGIFGKDGKDKSVAGY</sequence>
<dbReference type="GeneID" id="63791431"/>
<organism evidence="3 4">
    <name type="scientific">Talaromyces amestolkiae</name>
    <dbReference type="NCBI Taxonomy" id="1196081"/>
    <lineage>
        <taxon>Eukaryota</taxon>
        <taxon>Fungi</taxon>
        <taxon>Dikarya</taxon>
        <taxon>Ascomycota</taxon>
        <taxon>Pezizomycotina</taxon>
        <taxon>Eurotiomycetes</taxon>
        <taxon>Eurotiomycetidae</taxon>
        <taxon>Eurotiales</taxon>
        <taxon>Trichocomaceae</taxon>
        <taxon>Talaromyces</taxon>
        <taxon>Talaromyces sect. Talaromyces</taxon>
    </lineage>
</organism>
<dbReference type="GO" id="GO:0016791">
    <property type="term" value="F:phosphatase activity"/>
    <property type="evidence" value="ECO:0007669"/>
    <property type="project" value="TreeGrafter"/>
</dbReference>
<reference evidence="3 4" key="1">
    <citation type="journal article" date="2017" name="Biotechnol. Biofuels">
        <title>Differential beta-glucosidase expression as a function of carbon source availability in Talaromyces amestolkiae: a genomic and proteomic approach.</title>
        <authorList>
            <person name="de Eugenio L.I."/>
            <person name="Mendez-Liter J.A."/>
            <person name="Nieto-Dominguez M."/>
            <person name="Alonso L."/>
            <person name="Gil-Munoz J."/>
            <person name="Barriuso J."/>
            <person name="Prieto A."/>
            <person name="Martinez M.J."/>
        </authorList>
    </citation>
    <scope>NUCLEOTIDE SEQUENCE [LARGE SCALE GENOMIC DNA]</scope>
    <source>
        <strain evidence="3 4">CIB</strain>
    </source>
</reference>
<evidence type="ECO:0000313" key="3">
    <source>
        <dbReference type="EMBL" id="RAO66202.1"/>
    </source>
</evidence>
<dbReference type="PANTHER" id="PTHR11567:SF110">
    <property type="entry name" value="2-PHOSPHOXYLOSE PHOSPHATASE 1"/>
    <property type="match status" value="1"/>
</dbReference>
<dbReference type="RefSeq" id="XP_040730719.1">
    <property type="nucleotide sequence ID" value="XM_040874336.1"/>
</dbReference>
<accession>A0A364KRL7</accession>
<dbReference type="InterPro" id="IPR000560">
    <property type="entry name" value="His_Pase_clade-2"/>
</dbReference>
<comment type="caution">
    <text evidence="3">The sequence shown here is derived from an EMBL/GenBank/DDBJ whole genome shotgun (WGS) entry which is preliminary data.</text>
</comment>
<dbReference type="Pfam" id="PF00328">
    <property type="entry name" value="His_Phos_2"/>
    <property type="match status" value="1"/>
</dbReference>
<dbReference type="AlphaFoldDB" id="A0A364KRL7"/>
<evidence type="ECO:0008006" key="5">
    <source>
        <dbReference type="Google" id="ProtNLM"/>
    </source>
</evidence>
<dbReference type="SUPFAM" id="SSF53254">
    <property type="entry name" value="Phosphoglycerate mutase-like"/>
    <property type="match status" value="1"/>
</dbReference>
<dbReference type="Proteomes" id="UP000249363">
    <property type="component" value="Unassembled WGS sequence"/>
</dbReference>
<keyword evidence="2" id="KW-0378">Hydrolase</keyword>
<evidence type="ECO:0000313" key="4">
    <source>
        <dbReference type="Proteomes" id="UP000249363"/>
    </source>
</evidence>
<dbReference type="STRING" id="1196081.A0A364KRL7"/>
<comment type="similarity">
    <text evidence="1">Belongs to the histidine acid phosphatase family.</text>
</comment>
<dbReference type="EMBL" id="MIKG01000003">
    <property type="protein sequence ID" value="RAO66202.1"/>
    <property type="molecule type" value="Genomic_DNA"/>
</dbReference>
<dbReference type="PANTHER" id="PTHR11567">
    <property type="entry name" value="ACID PHOSPHATASE-RELATED"/>
    <property type="match status" value="1"/>
</dbReference>
<gene>
    <name evidence="3" type="ORF">BHQ10_002214</name>
</gene>
<dbReference type="CDD" id="cd07061">
    <property type="entry name" value="HP_HAP_like"/>
    <property type="match status" value="1"/>
</dbReference>
<protein>
    <recommendedName>
        <fullName evidence="5">3-phytase</fullName>
    </recommendedName>
</protein>
<dbReference type="Gene3D" id="3.40.50.1240">
    <property type="entry name" value="Phosphoglycerate mutase-like"/>
    <property type="match status" value="1"/>
</dbReference>
<evidence type="ECO:0000256" key="2">
    <source>
        <dbReference type="ARBA" id="ARBA00022801"/>
    </source>
</evidence>
<evidence type="ECO:0000256" key="1">
    <source>
        <dbReference type="ARBA" id="ARBA00005375"/>
    </source>
</evidence>